<name>A0ABS1UB97_9PROT</name>
<feature type="compositionally biased region" description="Basic and acidic residues" evidence="1">
    <location>
        <begin position="47"/>
        <end position="57"/>
    </location>
</feature>
<feature type="signal peptide" evidence="2">
    <location>
        <begin position="1"/>
        <end position="23"/>
    </location>
</feature>
<sequence length="110" mass="12512">MRMVMLAALGVAAMGTAPTAGMAQDVGERLGRAWQELQGGQQGPARTDPRYDPRADQRPGGPGYGGDDRRYSENDRMRQLDEADRRLDAQQRQIDQERRQIETERRRLTR</sequence>
<evidence type="ECO:0000313" key="3">
    <source>
        <dbReference type="EMBL" id="MBL6081958.1"/>
    </source>
</evidence>
<feature type="compositionally biased region" description="Basic and acidic residues" evidence="1">
    <location>
        <begin position="66"/>
        <end position="110"/>
    </location>
</feature>
<dbReference type="EMBL" id="JAETWB010000042">
    <property type="protein sequence ID" value="MBL6081958.1"/>
    <property type="molecule type" value="Genomic_DNA"/>
</dbReference>
<gene>
    <name evidence="3" type="ORF">JMJ56_28665</name>
</gene>
<evidence type="ECO:0000256" key="2">
    <source>
        <dbReference type="SAM" id="SignalP"/>
    </source>
</evidence>
<dbReference type="RefSeq" id="WP_202835170.1">
    <property type="nucleotide sequence ID" value="NZ_JAETWB010000042.1"/>
</dbReference>
<keyword evidence="4" id="KW-1185">Reference proteome</keyword>
<comment type="caution">
    <text evidence="3">The sequence shown here is derived from an EMBL/GenBank/DDBJ whole genome shotgun (WGS) entry which is preliminary data.</text>
</comment>
<accession>A0ABS1UB97</accession>
<reference evidence="3 4" key="1">
    <citation type="submission" date="2021-01" db="EMBL/GenBank/DDBJ databases">
        <title>Belnapia mucosa sp. nov. and Belnapia arida sp. nov., isolated from the Tabernas Desert (Almeria, Spain).</title>
        <authorList>
            <person name="Molina-Menor E."/>
            <person name="Vidal-Verdu A."/>
            <person name="Calonge A."/>
            <person name="Satari L."/>
            <person name="Pereto J."/>
            <person name="Porcar M."/>
        </authorList>
    </citation>
    <scope>NUCLEOTIDE SEQUENCE [LARGE SCALE GENOMIC DNA]</scope>
    <source>
        <strain evidence="3 4">T18</strain>
    </source>
</reference>
<organism evidence="3 4">
    <name type="scientific">Belnapia arida</name>
    <dbReference type="NCBI Taxonomy" id="2804533"/>
    <lineage>
        <taxon>Bacteria</taxon>
        <taxon>Pseudomonadati</taxon>
        <taxon>Pseudomonadota</taxon>
        <taxon>Alphaproteobacteria</taxon>
        <taxon>Acetobacterales</taxon>
        <taxon>Roseomonadaceae</taxon>
        <taxon>Belnapia</taxon>
    </lineage>
</organism>
<keyword evidence="2" id="KW-0732">Signal</keyword>
<proteinExistence type="predicted"/>
<evidence type="ECO:0000256" key="1">
    <source>
        <dbReference type="SAM" id="MobiDB-lite"/>
    </source>
</evidence>
<protein>
    <submittedName>
        <fullName evidence="3">Uncharacterized protein</fullName>
    </submittedName>
</protein>
<feature type="region of interest" description="Disordered" evidence="1">
    <location>
        <begin position="31"/>
        <end position="110"/>
    </location>
</feature>
<feature type="chain" id="PRO_5045794613" evidence="2">
    <location>
        <begin position="24"/>
        <end position="110"/>
    </location>
</feature>
<dbReference type="Proteomes" id="UP000660885">
    <property type="component" value="Unassembled WGS sequence"/>
</dbReference>
<evidence type="ECO:0000313" key="4">
    <source>
        <dbReference type="Proteomes" id="UP000660885"/>
    </source>
</evidence>